<dbReference type="Pfam" id="PF01497">
    <property type="entry name" value="Peripla_BP_2"/>
    <property type="match status" value="1"/>
</dbReference>
<keyword evidence="4" id="KW-1185">Reference proteome</keyword>
<accession>A0A410GGH0</accession>
<dbReference type="Proteomes" id="UP000283474">
    <property type="component" value="Chromosome"/>
</dbReference>
<dbReference type="InterPro" id="IPR050902">
    <property type="entry name" value="ABC_Transporter_SBP"/>
</dbReference>
<evidence type="ECO:0000313" key="3">
    <source>
        <dbReference type="EMBL" id="QAA95413.1"/>
    </source>
</evidence>
<dbReference type="EMBL" id="CP022987">
    <property type="protein sequence ID" value="QAA95413.1"/>
    <property type="molecule type" value="Genomic_DNA"/>
</dbReference>
<keyword evidence="1" id="KW-0732">Signal</keyword>
<dbReference type="KEGG" id="pus:CKA81_01805"/>
<organism evidence="3 4">
    <name type="scientific">Pollutimonas thiosulfatoxidans</name>
    <dbReference type="NCBI Taxonomy" id="2028345"/>
    <lineage>
        <taxon>Bacteria</taxon>
        <taxon>Pseudomonadati</taxon>
        <taxon>Pseudomonadota</taxon>
        <taxon>Betaproteobacteria</taxon>
        <taxon>Burkholderiales</taxon>
        <taxon>Alcaligenaceae</taxon>
        <taxon>Pollutimonas</taxon>
    </lineage>
</organism>
<dbReference type="NCBIfam" id="NF038402">
    <property type="entry name" value="TroA_like"/>
    <property type="match status" value="1"/>
</dbReference>
<dbReference type="SUPFAM" id="SSF53807">
    <property type="entry name" value="Helical backbone' metal receptor"/>
    <property type="match status" value="1"/>
</dbReference>
<dbReference type="PANTHER" id="PTHR30535:SF4">
    <property type="entry name" value="HEMIN-BINDING PERIPLASMIC PROTEIN HMUT"/>
    <property type="match status" value="1"/>
</dbReference>
<dbReference type="PROSITE" id="PS50983">
    <property type="entry name" value="FE_B12_PBP"/>
    <property type="match status" value="1"/>
</dbReference>
<dbReference type="InterPro" id="IPR002491">
    <property type="entry name" value="ABC_transptr_periplasmic_BD"/>
</dbReference>
<reference evidence="3 4" key="1">
    <citation type="submission" date="2017-08" db="EMBL/GenBank/DDBJ databases">
        <authorList>
            <person name="Park S.-J."/>
            <person name="Kim H."/>
        </authorList>
    </citation>
    <scope>NUCLEOTIDE SEQUENCE [LARGE SCALE GENOMIC DNA]</scope>
    <source>
        <strain evidence="4">ye3</strain>
    </source>
</reference>
<protein>
    <submittedName>
        <fullName evidence="3">Hemin ABC transporter substrate-binding protein</fullName>
    </submittedName>
</protein>
<evidence type="ECO:0000313" key="4">
    <source>
        <dbReference type="Proteomes" id="UP000283474"/>
    </source>
</evidence>
<name>A0A410GGH0_9BURK</name>
<dbReference type="Gene3D" id="3.40.50.1980">
    <property type="entry name" value="Nitrogenase molybdenum iron protein domain"/>
    <property type="match status" value="2"/>
</dbReference>
<dbReference type="InterPro" id="IPR054828">
    <property type="entry name" value="Vit_B12_bind_prot"/>
</dbReference>
<dbReference type="AlphaFoldDB" id="A0A410GGH0"/>
<gene>
    <name evidence="3" type="ORF">CKA81_01805</name>
</gene>
<evidence type="ECO:0000256" key="1">
    <source>
        <dbReference type="ARBA" id="ARBA00022729"/>
    </source>
</evidence>
<sequence length="259" mass="26905">MLGVAPVHAERVLVLGGSVTEIVYDLGQGSRLVAGDDSSIYPQAALKLPRVGYYRSVPLEGVVAMHPDLVLASENAGPPKTIARLRQLGVNLKVVSDSPSIESLYKRIEQIATELQVPQEGARLMAKVREEVASVQALDSPSRRAVVLLNRAGPFMAAGGDTAANAVLALAGLQNALDAQEGYKPISAEGLAALAPDMIIISKASLQASGGMDQFMAGAGVAITPAARAGRVMAMDDLLILGVGPRVAQAIQQLKVAAR</sequence>
<evidence type="ECO:0000259" key="2">
    <source>
        <dbReference type="PROSITE" id="PS50983"/>
    </source>
</evidence>
<proteinExistence type="predicted"/>
<feature type="domain" description="Fe/B12 periplasmic-binding" evidence="2">
    <location>
        <begin position="11"/>
        <end position="259"/>
    </location>
</feature>
<dbReference type="OrthoDB" id="9797736at2"/>
<dbReference type="PANTHER" id="PTHR30535">
    <property type="entry name" value="VITAMIN B12-BINDING PROTEIN"/>
    <property type="match status" value="1"/>
</dbReference>